<dbReference type="eggNOG" id="COG1716">
    <property type="taxonomic scope" value="Bacteria"/>
</dbReference>
<reference evidence="3 4" key="1">
    <citation type="journal article" date="2010" name="DNA Res.">
        <title>Genome sequence of Kitasatospora setae NBRC 14216T: an evolutionary snapshot of the family Streptomycetaceae.</title>
        <authorList>
            <person name="Ichikawa N."/>
            <person name="Oguchi A."/>
            <person name="Ikeda H."/>
            <person name="Ishikawa J."/>
            <person name="Kitani S."/>
            <person name="Watanabe Y."/>
            <person name="Nakamura S."/>
            <person name="Katano Y."/>
            <person name="Kishi E."/>
            <person name="Sasagawa M."/>
            <person name="Ankai A."/>
            <person name="Fukui S."/>
            <person name="Hashimoto Y."/>
            <person name="Kamata S."/>
            <person name="Otoguro M."/>
            <person name="Tanikawa S."/>
            <person name="Nihira T."/>
            <person name="Horinouchi S."/>
            <person name="Ohnishi Y."/>
            <person name="Hayakawa M."/>
            <person name="Kuzuyama T."/>
            <person name="Arisawa A."/>
            <person name="Nomoto F."/>
            <person name="Miura H."/>
            <person name="Takahashi Y."/>
            <person name="Fujita N."/>
        </authorList>
    </citation>
    <scope>NUCLEOTIDE SEQUENCE [LARGE SCALE GENOMIC DNA]</scope>
    <source>
        <strain evidence="4">ATCC 33774 / DSM 43861 / JCM 3304 / KCC A-0304 / NBRC 14216 / KM-6054</strain>
    </source>
</reference>
<feature type="region of interest" description="Disordered" evidence="2">
    <location>
        <begin position="221"/>
        <end position="250"/>
    </location>
</feature>
<keyword evidence="1" id="KW-0945">Host-virus interaction</keyword>
<evidence type="ECO:0000313" key="4">
    <source>
        <dbReference type="Proteomes" id="UP000007076"/>
    </source>
</evidence>
<dbReference type="PATRIC" id="fig|452652.3.peg.364"/>
<dbReference type="KEGG" id="ksk:KSE_03700"/>
<protein>
    <recommendedName>
        <fullName evidence="5">FHA domain-containing protein</fullName>
    </recommendedName>
</protein>
<dbReference type="RefSeq" id="WP_014133537.1">
    <property type="nucleotide sequence ID" value="NC_016109.1"/>
</dbReference>
<feature type="compositionally biased region" description="Pro residues" evidence="2">
    <location>
        <begin position="99"/>
        <end position="110"/>
    </location>
</feature>
<evidence type="ECO:0000256" key="1">
    <source>
        <dbReference type="ARBA" id="ARBA00022581"/>
    </source>
</evidence>
<accession>E4N4T6</accession>
<proteinExistence type="predicted"/>
<sequence>MTGAAPDPERDAVRRLAALLAALPALAGEDGPAPTGRELADLLWLRARLGGTEPHPLEPDVPSTTLPDRPVAPPDPSPEPHRPPAAPEAPATGRRPLHLPGPAPAAPPADGPRAAAPIRVGTARALPRRRELVRALRPLKRGVPSSDRTVLDEDATAERLARDPRWWPVLVPAVDRWLGVRLVVDAHGDSAALWEPLARELLAVLAESGIFRDVRLHHLTGLEPGSRPGPGSGTGPVLPDEDSAARPPGRTATLLLTDGVHPGWAGPRLRAALRRWALAGPTAVLHTLPEHLWSQTALAPEPGRFRTAHRADPRPRFTPYGLVPPPQPPGTLAVPVLGLTPEWLAPWARATAGAHAYDAPAVLLAPGQSAGSAPPPAQFPPPTGDFDSFLAQAQPRVFRLAALLAAVDQLSLGVMRLVQSALLPDSPPADLAEIVFSGILRIGESAPGAEPLGRAYEFAPGVRQRLRATLRRDEAEQVVATLSAHLATRSTALADRFTALVPDPAGPLPLPGAAAWAHAAAPGPATGPGRRFFLALTGVAVPGPDEPDAAALAVGAELVAEAFERLGYRPTGIDSRRGTVEAVHGWAEDARLGSDDLVAVYLAGQVMAGFGQQVELLLRESLLIVDRLTLEEFGRTFGRLGRLLLIVDQQPLRTPPSLPVHTRPSLTLLTRGDVPGLDFPLLLADRVQQVAAGADPSRLLEFTRLAPPATASALRPFLVPEGRPGTHPGPEGPYLLDQLAAWVNAEQPDPAHRELRAVRAGQLDLFLGVLRLLSRRVRQSVLNVAAVGLDGVRPVIDDLTTRPTRRERTLLVLLFDPMAPPDRARLSALLRTLHALTGPPVFLLLVNSFTVPPAEQLRLELAEQLVLLDLARIQDLADISPGHATREYHRLLAATPVSGSPAWQAALIRLYERAATPYPARLDRVQAALTTVPGAADAVLDLSDLIRADPFELVEQVYAVLLALADREPAPGLHAVVDRGELDMLDRKDRVTVHDWIDNGLVEVSGGPARALEVALLLGLPVVSTEPTRVPNSGLTYLVVTPADDRSVQLLALRNPLHGKYDAAHYTGLALHIWRCPVPTCTRYLPRFDAPPPLPSLDGGSAVCAEHRGPLLASGPRPAVAHFKAVADDDRFRTGQYAVEEGTSVTLDNLSATAYSVPLTVSFRDGAVTVQAGDIGASYRPPGSESTRWQDLIPDAPLRCPPGTRITVAPNTVLVRTGAPAPGELPSP</sequence>
<dbReference type="EMBL" id="AP010968">
    <property type="protein sequence ID" value="BAJ26217.1"/>
    <property type="molecule type" value="Genomic_DNA"/>
</dbReference>
<evidence type="ECO:0000256" key="2">
    <source>
        <dbReference type="SAM" id="MobiDB-lite"/>
    </source>
</evidence>
<dbReference type="STRING" id="452652.KSE_03700"/>
<organism evidence="3 4">
    <name type="scientific">Kitasatospora setae (strain ATCC 33774 / DSM 43861 / JCM 3304 / KCC A-0304 / NBRC 14216 / KM-6054)</name>
    <name type="common">Streptomyces setae</name>
    <dbReference type="NCBI Taxonomy" id="452652"/>
    <lineage>
        <taxon>Bacteria</taxon>
        <taxon>Bacillati</taxon>
        <taxon>Actinomycetota</taxon>
        <taxon>Actinomycetes</taxon>
        <taxon>Kitasatosporales</taxon>
        <taxon>Streptomycetaceae</taxon>
        <taxon>Kitasatospora</taxon>
    </lineage>
</organism>
<dbReference type="HOGENOM" id="CLU_267946_0_0_11"/>
<evidence type="ECO:0008006" key="5">
    <source>
        <dbReference type="Google" id="ProtNLM"/>
    </source>
</evidence>
<keyword evidence="4" id="KW-1185">Reference proteome</keyword>
<dbReference type="InterPro" id="IPR047738">
    <property type="entry name" value="SAV_2336-like_N"/>
</dbReference>
<dbReference type="PANTHER" id="PTHR13037">
    <property type="entry name" value="FORMIN"/>
    <property type="match status" value="1"/>
</dbReference>
<dbReference type="AlphaFoldDB" id="E4N4T6"/>
<dbReference type="eggNOG" id="COG1409">
    <property type="taxonomic scope" value="Bacteria"/>
</dbReference>
<feature type="compositionally biased region" description="Pro residues" evidence="2">
    <location>
        <begin position="70"/>
        <end position="87"/>
    </location>
</feature>
<dbReference type="Proteomes" id="UP000007076">
    <property type="component" value="Chromosome"/>
</dbReference>
<dbReference type="NCBIfam" id="NF041121">
    <property type="entry name" value="SAV_2336_NTERM"/>
    <property type="match status" value="1"/>
</dbReference>
<gene>
    <name evidence="3" type="ordered locus">KSE_03700</name>
</gene>
<evidence type="ECO:0000313" key="3">
    <source>
        <dbReference type="EMBL" id="BAJ26217.1"/>
    </source>
</evidence>
<feature type="region of interest" description="Disordered" evidence="2">
    <location>
        <begin position="51"/>
        <end position="115"/>
    </location>
</feature>
<name>E4N4T6_KITSK</name>
<dbReference type="PANTHER" id="PTHR13037:SF24">
    <property type="entry name" value="POLYCOMB PROTEIN PCL-RELATED"/>
    <property type="match status" value="1"/>
</dbReference>